<evidence type="ECO:0000256" key="4">
    <source>
        <dbReference type="ARBA" id="ARBA00022989"/>
    </source>
</evidence>
<evidence type="ECO:0000256" key="7">
    <source>
        <dbReference type="ARBA" id="ARBA00023180"/>
    </source>
</evidence>
<dbReference type="Proteomes" id="UP000076023">
    <property type="component" value="Unassembled WGS sequence"/>
</dbReference>
<organism evidence="8 9">
    <name type="scientific">Terrimicrobium sacchariphilum</name>
    <dbReference type="NCBI Taxonomy" id="690879"/>
    <lineage>
        <taxon>Bacteria</taxon>
        <taxon>Pseudomonadati</taxon>
        <taxon>Verrucomicrobiota</taxon>
        <taxon>Terrimicrobiia</taxon>
        <taxon>Terrimicrobiales</taxon>
        <taxon>Terrimicrobiaceae</taxon>
        <taxon>Terrimicrobium</taxon>
    </lineage>
</organism>
<dbReference type="AlphaFoldDB" id="A0A146GAJ7"/>
<name>A0A146GAJ7_TERSA</name>
<keyword evidence="6" id="KW-0472">Membrane</keyword>
<dbReference type="SUPFAM" id="SSF52540">
    <property type="entry name" value="P-loop containing nucleoside triphosphate hydrolases"/>
    <property type="match status" value="1"/>
</dbReference>
<evidence type="ECO:0000256" key="2">
    <source>
        <dbReference type="ARBA" id="ARBA00022679"/>
    </source>
</evidence>
<evidence type="ECO:0000313" key="9">
    <source>
        <dbReference type="Proteomes" id="UP000076023"/>
    </source>
</evidence>
<dbReference type="GO" id="GO:0016051">
    <property type="term" value="P:carbohydrate biosynthetic process"/>
    <property type="evidence" value="ECO:0007669"/>
    <property type="project" value="InterPro"/>
</dbReference>
<evidence type="ECO:0000256" key="3">
    <source>
        <dbReference type="ARBA" id="ARBA00022692"/>
    </source>
</evidence>
<reference evidence="9" key="1">
    <citation type="journal article" date="2017" name="Genome Announc.">
        <title>Draft Genome Sequence of Terrimicrobium sacchariphilum NM-5T, a Facultative Anaerobic Soil Bacterium of the Class Spartobacteria.</title>
        <authorList>
            <person name="Qiu Y.L."/>
            <person name="Tourlousse D.M."/>
            <person name="Matsuura N."/>
            <person name="Ohashi A."/>
            <person name="Sekiguchi Y."/>
        </authorList>
    </citation>
    <scope>NUCLEOTIDE SEQUENCE [LARGE SCALE GENOMIC DNA]</scope>
    <source>
        <strain evidence="9">NM-5</strain>
    </source>
</reference>
<comment type="caution">
    <text evidence="8">The sequence shown here is derived from an EMBL/GenBank/DDBJ whole genome shotgun (WGS) entry which is preliminary data.</text>
</comment>
<keyword evidence="7" id="KW-0325">Glycoprotein</keyword>
<keyword evidence="2 8" id="KW-0808">Transferase</keyword>
<evidence type="ECO:0000256" key="1">
    <source>
        <dbReference type="ARBA" id="ARBA00004323"/>
    </source>
</evidence>
<dbReference type="GO" id="GO:0016020">
    <property type="term" value="C:membrane"/>
    <property type="evidence" value="ECO:0007669"/>
    <property type="project" value="InterPro"/>
</dbReference>
<accession>A0A146GAJ7</accession>
<dbReference type="Pfam" id="PF03567">
    <property type="entry name" value="Sulfotransfer_2"/>
    <property type="match status" value="1"/>
</dbReference>
<dbReference type="InParanoid" id="A0A146GAJ7"/>
<gene>
    <name evidence="8" type="ORF">TSACC_22895</name>
</gene>
<comment type="subcellular location">
    <subcellularLocation>
        <location evidence="1">Golgi apparatus membrane</location>
        <topology evidence="1">Single-pass type II membrane protein</topology>
    </subcellularLocation>
</comment>
<evidence type="ECO:0000313" key="8">
    <source>
        <dbReference type="EMBL" id="GAT34470.1"/>
    </source>
</evidence>
<dbReference type="PANTHER" id="PTHR12137:SF54">
    <property type="entry name" value="CARBOHYDRATE SULFOTRANSFERASE"/>
    <property type="match status" value="1"/>
</dbReference>
<dbReference type="GO" id="GO:0008146">
    <property type="term" value="F:sulfotransferase activity"/>
    <property type="evidence" value="ECO:0007669"/>
    <property type="project" value="InterPro"/>
</dbReference>
<keyword evidence="3" id="KW-0812">Transmembrane</keyword>
<keyword evidence="5" id="KW-0333">Golgi apparatus</keyword>
<dbReference type="EMBL" id="BDCO01000002">
    <property type="protein sequence ID" value="GAT34470.1"/>
    <property type="molecule type" value="Genomic_DNA"/>
</dbReference>
<dbReference type="Gene3D" id="3.40.50.300">
    <property type="entry name" value="P-loop containing nucleotide triphosphate hydrolases"/>
    <property type="match status" value="1"/>
</dbReference>
<proteinExistence type="predicted"/>
<dbReference type="InterPro" id="IPR018011">
    <property type="entry name" value="Carb_sulfotrans_8-10"/>
</dbReference>
<evidence type="ECO:0000256" key="5">
    <source>
        <dbReference type="ARBA" id="ARBA00023034"/>
    </source>
</evidence>
<sequence length="225" mass="26472">MICHERRFLFVHIPKTAGSSLGEALGCEWQNHKDIRRYRRELPSEQFLTYFKFAIVRNPWARLLSDYNFQLQKSSRSADRLHVYDHRGRQRPFGEWVRLVLGGPVPTDSRCWGGSTSSTIHRWSPQYDWISIDGENMMDYVGRIETLAADMDVICDRVGIPRVKLPSKKRKFHLHYSHYYDEASRDLVASYYAKDIAEFGYTFEQARPLAGWQRALLARFHPSLR</sequence>
<keyword evidence="4" id="KW-1133">Transmembrane helix</keyword>
<dbReference type="InterPro" id="IPR005331">
    <property type="entry name" value="Sulfotransferase"/>
</dbReference>
<keyword evidence="9" id="KW-1185">Reference proteome</keyword>
<evidence type="ECO:0000256" key="6">
    <source>
        <dbReference type="ARBA" id="ARBA00023136"/>
    </source>
</evidence>
<dbReference type="InterPro" id="IPR027417">
    <property type="entry name" value="P-loop_NTPase"/>
</dbReference>
<dbReference type="STRING" id="690879.TSACC_22895"/>
<dbReference type="PANTHER" id="PTHR12137">
    <property type="entry name" value="CARBOHYDRATE SULFOTRANSFERASE"/>
    <property type="match status" value="1"/>
</dbReference>
<protein>
    <submittedName>
        <fullName evidence="8">Sulfotransferase family protein</fullName>
    </submittedName>
</protein>